<protein>
    <submittedName>
        <fullName evidence="1">Uncharacterized protein</fullName>
    </submittedName>
</protein>
<evidence type="ECO:0000313" key="1">
    <source>
        <dbReference type="EMBL" id="CDX27899.1"/>
    </source>
</evidence>
<reference evidence="2" key="1">
    <citation type="submission" date="2014-08" db="EMBL/GenBank/DDBJ databases">
        <authorList>
            <person name="Moulin L."/>
        </authorList>
    </citation>
    <scope>NUCLEOTIDE SEQUENCE [LARGE SCALE GENOMIC DNA]</scope>
</reference>
<name>A0A090EI73_MESPL</name>
<dbReference type="AlphaFoldDB" id="A0A090EI73"/>
<sequence length="94" mass="10147">MRRLLAKLAFAPHRSRRTPRISRSRQGICAGAGLPGSKPLELRHLGHSPVPSWHSPVSENAEPILPYASALLGNAVTPPIGGPPRHLLTLRRGN</sequence>
<accession>A0A090EI73</accession>
<gene>
    <name evidence="1" type="ORF">MPL3356_70335</name>
</gene>
<proteinExistence type="predicted"/>
<organism evidence="1 2">
    <name type="scientific">Mesorhizobium plurifarium</name>
    <dbReference type="NCBI Taxonomy" id="69974"/>
    <lineage>
        <taxon>Bacteria</taxon>
        <taxon>Pseudomonadati</taxon>
        <taxon>Pseudomonadota</taxon>
        <taxon>Alphaproteobacteria</taxon>
        <taxon>Hyphomicrobiales</taxon>
        <taxon>Phyllobacteriaceae</taxon>
        <taxon>Mesorhizobium</taxon>
    </lineage>
</organism>
<evidence type="ECO:0000313" key="2">
    <source>
        <dbReference type="Proteomes" id="UP000045285"/>
    </source>
</evidence>
<keyword evidence="2" id="KW-1185">Reference proteome</keyword>
<dbReference type="EMBL" id="CCMZ01000067">
    <property type="protein sequence ID" value="CDX27899.1"/>
    <property type="molecule type" value="Genomic_DNA"/>
</dbReference>
<dbReference type="Proteomes" id="UP000045285">
    <property type="component" value="Unassembled WGS sequence"/>
</dbReference>